<reference evidence="3" key="2">
    <citation type="submission" date="2015-01" db="EMBL/GenBank/DDBJ databases">
        <title>Evolutionary Origins and Diversification of the Mycorrhizal Mutualists.</title>
        <authorList>
            <consortium name="DOE Joint Genome Institute"/>
            <consortium name="Mycorrhizal Genomics Consortium"/>
            <person name="Kohler A."/>
            <person name="Kuo A."/>
            <person name="Nagy L.G."/>
            <person name="Floudas D."/>
            <person name="Copeland A."/>
            <person name="Barry K.W."/>
            <person name="Cichocki N."/>
            <person name="Veneault-Fourrey C."/>
            <person name="LaButti K."/>
            <person name="Lindquist E.A."/>
            <person name="Lipzen A."/>
            <person name="Lundell T."/>
            <person name="Morin E."/>
            <person name="Murat C."/>
            <person name="Riley R."/>
            <person name="Ohm R."/>
            <person name="Sun H."/>
            <person name="Tunlid A."/>
            <person name="Henrissat B."/>
            <person name="Grigoriev I.V."/>
            <person name="Hibbett D.S."/>
            <person name="Martin F."/>
        </authorList>
    </citation>
    <scope>NUCLEOTIDE SEQUENCE [LARGE SCALE GENOMIC DNA]</scope>
    <source>
        <strain evidence="3">441</strain>
    </source>
</reference>
<sequence length="190" mass="20981">MSSATDAGAIINGFVETIHPNFDNIIAISAFSACLLTLFTILFAFSTKRVRRSLAFRLNVCSLCIVLTMSILAGFTNGKAIVYPFNQVPRSVFVATVVFVFFPPLLYDSVLLIRLCVLYPLDETPPATLLRILAFPFCVKCARAVVVTVGILEYVKAGRTTEALMQDEATVWFRNPYLIAELAMQIADNL</sequence>
<gene>
    <name evidence="2" type="ORF">PISMIDRAFT_201358</name>
</gene>
<evidence type="ECO:0000313" key="3">
    <source>
        <dbReference type="Proteomes" id="UP000054018"/>
    </source>
</evidence>
<feature type="transmembrane region" description="Helical" evidence="1">
    <location>
        <begin position="88"/>
        <end position="107"/>
    </location>
</feature>
<dbReference type="AlphaFoldDB" id="A0A0C9YQ54"/>
<keyword evidence="1" id="KW-1133">Transmembrane helix</keyword>
<feature type="transmembrane region" description="Helical" evidence="1">
    <location>
        <begin position="58"/>
        <end position="76"/>
    </location>
</feature>
<dbReference type="HOGENOM" id="CLU_099534_1_0_1"/>
<proteinExistence type="predicted"/>
<dbReference type="Proteomes" id="UP000054018">
    <property type="component" value="Unassembled WGS sequence"/>
</dbReference>
<organism evidence="2 3">
    <name type="scientific">Pisolithus microcarpus 441</name>
    <dbReference type="NCBI Taxonomy" id="765257"/>
    <lineage>
        <taxon>Eukaryota</taxon>
        <taxon>Fungi</taxon>
        <taxon>Dikarya</taxon>
        <taxon>Basidiomycota</taxon>
        <taxon>Agaricomycotina</taxon>
        <taxon>Agaricomycetes</taxon>
        <taxon>Agaricomycetidae</taxon>
        <taxon>Boletales</taxon>
        <taxon>Sclerodermatineae</taxon>
        <taxon>Pisolithaceae</taxon>
        <taxon>Pisolithus</taxon>
    </lineage>
</organism>
<accession>A0A0C9YQ54</accession>
<keyword evidence="3" id="KW-1185">Reference proteome</keyword>
<evidence type="ECO:0000313" key="2">
    <source>
        <dbReference type="EMBL" id="KIK27190.1"/>
    </source>
</evidence>
<dbReference type="EMBL" id="KN833697">
    <property type="protein sequence ID" value="KIK27190.1"/>
    <property type="molecule type" value="Genomic_DNA"/>
</dbReference>
<reference evidence="2 3" key="1">
    <citation type="submission" date="2014-04" db="EMBL/GenBank/DDBJ databases">
        <authorList>
            <consortium name="DOE Joint Genome Institute"/>
            <person name="Kuo A."/>
            <person name="Kohler A."/>
            <person name="Costa M.D."/>
            <person name="Nagy L.G."/>
            <person name="Floudas D."/>
            <person name="Copeland A."/>
            <person name="Barry K.W."/>
            <person name="Cichocki N."/>
            <person name="Veneault-Fourrey C."/>
            <person name="LaButti K."/>
            <person name="Lindquist E.A."/>
            <person name="Lipzen A."/>
            <person name="Lundell T."/>
            <person name="Morin E."/>
            <person name="Murat C."/>
            <person name="Sun H."/>
            <person name="Tunlid A."/>
            <person name="Henrissat B."/>
            <person name="Grigoriev I.V."/>
            <person name="Hibbett D.S."/>
            <person name="Martin F."/>
            <person name="Nordberg H.P."/>
            <person name="Cantor M.N."/>
            <person name="Hua S.X."/>
        </authorList>
    </citation>
    <scope>NUCLEOTIDE SEQUENCE [LARGE SCALE GENOMIC DNA]</scope>
    <source>
        <strain evidence="2 3">441</strain>
    </source>
</reference>
<feature type="transmembrane region" description="Helical" evidence="1">
    <location>
        <begin position="25"/>
        <end position="46"/>
    </location>
</feature>
<keyword evidence="1" id="KW-0812">Transmembrane</keyword>
<dbReference type="OrthoDB" id="2548432at2759"/>
<evidence type="ECO:0000256" key="1">
    <source>
        <dbReference type="SAM" id="Phobius"/>
    </source>
</evidence>
<name>A0A0C9YQ54_9AGAM</name>
<protein>
    <submittedName>
        <fullName evidence="2">Uncharacterized protein</fullName>
    </submittedName>
</protein>
<keyword evidence="1" id="KW-0472">Membrane</keyword>